<keyword evidence="3 6" id="KW-1015">Disulfide bond</keyword>
<feature type="binding site" evidence="5">
    <location>
        <position position="32"/>
    </location>
    <ligand>
        <name>chloride</name>
        <dbReference type="ChEBI" id="CHEBI:17996"/>
        <label>1</label>
    </ligand>
</feature>
<name>A0A815M7Y9_9BILA</name>
<dbReference type="GO" id="GO:0006508">
    <property type="term" value="P:proteolysis"/>
    <property type="evidence" value="ECO:0007669"/>
    <property type="project" value="InterPro"/>
</dbReference>
<evidence type="ECO:0000256" key="7">
    <source>
        <dbReference type="PROSITE-ProRule" id="PRU01355"/>
    </source>
</evidence>
<dbReference type="AlphaFoldDB" id="A0A815M7Y9"/>
<dbReference type="Proteomes" id="UP000663889">
    <property type="component" value="Unassembled WGS sequence"/>
</dbReference>
<feature type="disulfide bond" evidence="6">
    <location>
        <begin position="48"/>
        <end position="60"/>
    </location>
</feature>
<evidence type="ECO:0008006" key="10">
    <source>
        <dbReference type="Google" id="ProtNLM"/>
    </source>
</evidence>
<keyword evidence="2" id="KW-0732">Signal</keyword>
<dbReference type="InterPro" id="IPR001548">
    <property type="entry name" value="Peptidase_M2"/>
</dbReference>
<comment type="similarity">
    <text evidence="1 7">Belongs to the peptidase M2 family.</text>
</comment>
<gene>
    <name evidence="8" type="ORF">SEV965_LOCUS32246</name>
</gene>
<dbReference type="GO" id="GO:0008241">
    <property type="term" value="F:peptidyl-dipeptidase activity"/>
    <property type="evidence" value="ECO:0007669"/>
    <property type="project" value="InterPro"/>
</dbReference>
<dbReference type="Pfam" id="PF01401">
    <property type="entry name" value="Peptidase_M2"/>
    <property type="match status" value="1"/>
</dbReference>
<sequence>MRSITIKLPRNDKKNFDAGAKYHIPSNVPYLRYFIAHILQFQFYRAMCRLQGVTKRLHMCDIYGNKYVGEKFKEMLGMGNSKSWSEILENFTGENKLESQAILDFFQPLYNWLTMENLSRGYPVGWM</sequence>
<evidence type="ECO:0000313" key="8">
    <source>
        <dbReference type="EMBL" id="CAF1419757.1"/>
    </source>
</evidence>
<evidence type="ECO:0000256" key="4">
    <source>
        <dbReference type="ARBA" id="ARBA00023180"/>
    </source>
</evidence>
<evidence type="ECO:0000313" key="9">
    <source>
        <dbReference type="Proteomes" id="UP000663889"/>
    </source>
</evidence>
<dbReference type="PANTHER" id="PTHR10514:SF27">
    <property type="entry name" value="ANGIOTENSIN-CONVERTING ENZYME"/>
    <property type="match status" value="1"/>
</dbReference>
<keyword evidence="4" id="KW-0325">Glycoprotein</keyword>
<evidence type="ECO:0000256" key="1">
    <source>
        <dbReference type="ARBA" id="ARBA00008139"/>
    </source>
</evidence>
<dbReference type="SUPFAM" id="SSF55486">
    <property type="entry name" value="Metalloproteases ('zincins'), catalytic domain"/>
    <property type="match status" value="1"/>
</dbReference>
<dbReference type="PROSITE" id="PS52011">
    <property type="entry name" value="PEPTIDASE_M2"/>
    <property type="match status" value="1"/>
</dbReference>
<reference evidence="8" key="1">
    <citation type="submission" date="2021-02" db="EMBL/GenBank/DDBJ databases">
        <authorList>
            <person name="Nowell W R."/>
        </authorList>
    </citation>
    <scope>NUCLEOTIDE SEQUENCE</scope>
</reference>
<accession>A0A815M7Y9</accession>
<evidence type="ECO:0000256" key="2">
    <source>
        <dbReference type="ARBA" id="ARBA00022729"/>
    </source>
</evidence>
<dbReference type="GO" id="GO:0005886">
    <property type="term" value="C:plasma membrane"/>
    <property type="evidence" value="ECO:0007669"/>
    <property type="project" value="TreeGrafter"/>
</dbReference>
<evidence type="ECO:0000256" key="6">
    <source>
        <dbReference type="PIRSR" id="PIRSR601548-4"/>
    </source>
</evidence>
<evidence type="ECO:0000256" key="3">
    <source>
        <dbReference type="ARBA" id="ARBA00023157"/>
    </source>
</evidence>
<organism evidence="8 9">
    <name type="scientific">Rotaria sordida</name>
    <dbReference type="NCBI Taxonomy" id="392033"/>
    <lineage>
        <taxon>Eukaryota</taxon>
        <taxon>Metazoa</taxon>
        <taxon>Spiralia</taxon>
        <taxon>Gnathifera</taxon>
        <taxon>Rotifera</taxon>
        <taxon>Eurotatoria</taxon>
        <taxon>Bdelloidea</taxon>
        <taxon>Philodinida</taxon>
        <taxon>Philodinidae</taxon>
        <taxon>Rotaria</taxon>
    </lineage>
</organism>
<dbReference type="EMBL" id="CAJNOU010003967">
    <property type="protein sequence ID" value="CAF1419757.1"/>
    <property type="molecule type" value="Genomic_DNA"/>
</dbReference>
<comment type="caution">
    <text evidence="7">Lacks conserved residue(s) required for the propagation of feature annotation.</text>
</comment>
<comment type="caution">
    <text evidence="8">The sequence shown here is derived from an EMBL/GenBank/DDBJ whole genome shotgun (WGS) entry which is preliminary data.</text>
</comment>
<dbReference type="GO" id="GO:0008237">
    <property type="term" value="F:metallopeptidase activity"/>
    <property type="evidence" value="ECO:0007669"/>
    <property type="project" value="InterPro"/>
</dbReference>
<dbReference type="PANTHER" id="PTHR10514">
    <property type="entry name" value="ANGIOTENSIN-CONVERTING ENZYME"/>
    <property type="match status" value="1"/>
</dbReference>
<protein>
    <recommendedName>
        <fullName evidence="10">Angiotensin-converting enzyme</fullName>
    </recommendedName>
</protein>
<proteinExistence type="inferred from homology"/>
<evidence type="ECO:0000256" key="5">
    <source>
        <dbReference type="PIRSR" id="PIRSR601548-2"/>
    </source>
</evidence>